<feature type="transmembrane region" description="Helical" evidence="5">
    <location>
        <begin position="7"/>
        <end position="23"/>
    </location>
</feature>
<organism evidence="6 7">
    <name type="scientific">Aquimarina algiphila</name>
    <dbReference type="NCBI Taxonomy" id="2047982"/>
    <lineage>
        <taxon>Bacteria</taxon>
        <taxon>Pseudomonadati</taxon>
        <taxon>Bacteroidota</taxon>
        <taxon>Flavobacteriia</taxon>
        <taxon>Flavobacteriales</taxon>
        <taxon>Flavobacteriaceae</taxon>
        <taxon>Aquimarina</taxon>
    </lineage>
</organism>
<keyword evidence="7" id="KW-1185">Reference proteome</keyword>
<evidence type="ECO:0000256" key="3">
    <source>
        <dbReference type="ARBA" id="ARBA00022989"/>
    </source>
</evidence>
<keyword evidence="6" id="KW-0808">Transferase</keyword>
<dbReference type="Gene3D" id="1.20.120.1630">
    <property type="match status" value="1"/>
</dbReference>
<dbReference type="PANTHER" id="PTHR43847:SF1">
    <property type="entry name" value="BLL3993 PROTEIN"/>
    <property type="match status" value="1"/>
</dbReference>
<dbReference type="GO" id="GO:0008168">
    <property type="term" value="F:methyltransferase activity"/>
    <property type="evidence" value="ECO:0007669"/>
    <property type="project" value="UniProtKB-KW"/>
</dbReference>
<evidence type="ECO:0000256" key="2">
    <source>
        <dbReference type="ARBA" id="ARBA00022692"/>
    </source>
</evidence>
<dbReference type="RefSeq" id="WP_143918961.1">
    <property type="nucleotide sequence ID" value="NZ_CANMIK010000102.1"/>
</dbReference>
<evidence type="ECO:0000256" key="4">
    <source>
        <dbReference type="ARBA" id="ARBA00023136"/>
    </source>
</evidence>
<dbReference type="InterPro" id="IPR007318">
    <property type="entry name" value="Phopholipid_MeTrfase"/>
</dbReference>
<name>A0A554VB17_9FLAO</name>
<reference evidence="6 7" key="1">
    <citation type="submission" date="2019-07" db="EMBL/GenBank/DDBJ databases">
        <title>The draft genome sequence of Aquimarina algiphila M91.</title>
        <authorList>
            <person name="Meng X."/>
        </authorList>
    </citation>
    <scope>NUCLEOTIDE SEQUENCE [LARGE SCALE GENOMIC DNA]</scope>
    <source>
        <strain evidence="6 7">M91</strain>
    </source>
</reference>
<protein>
    <submittedName>
        <fullName evidence="6">Isoprenylcysteine carboxylmethyltransferase family protein</fullName>
    </submittedName>
</protein>
<keyword evidence="6" id="KW-0489">Methyltransferase</keyword>
<evidence type="ECO:0000313" key="7">
    <source>
        <dbReference type="Proteomes" id="UP000318833"/>
    </source>
</evidence>
<dbReference type="Proteomes" id="UP000318833">
    <property type="component" value="Unassembled WGS sequence"/>
</dbReference>
<comment type="subcellular location">
    <subcellularLocation>
        <location evidence="1">Endomembrane system</location>
        <topology evidence="1">Multi-pass membrane protein</topology>
    </subcellularLocation>
</comment>
<dbReference type="EMBL" id="VLNR01000107">
    <property type="protein sequence ID" value="TSE03514.1"/>
    <property type="molecule type" value="Genomic_DNA"/>
</dbReference>
<gene>
    <name evidence="6" type="ORF">FOF46_29095</name>
</gene>
<keyword evidence="2 5" id="KW-0812">Transmembrane</keyword>
<sequence length="152" mass="17597">MKLKTKDIGFVVIQFCLFIIYLFDSDFLNFDVLHFIRIIGISIAILGGFLILIATIQLNTSLSPFPSPKSGANLIQNGVYRYIRHPIYTAILLIAFGYGIYIGSLFKILVTIVLCVLFYFKSVYEEERLVKMFLQYTSYKKRTGRFLPKWLN</sequence>
<evidence type="ECO:0000256" key="5">
    <source>
        <dbReference type="SAM" id="Phobius"/>
    </source>
</evidence>
<dbReference type="OrthoDB" id="9809773at2"/>
<dbReference type="InterPro" id="IPR052527">
    <property type="entry name" value="Metal_cation-efflux_comp"/>
</dbReference>
<comment type="caution">
    <text evidence="6">The sequence shown here is derived from an EMBL/GenBank/DDBJ whole genome shotgun (WGS) entry which is preliminary data.</text>
</comment>
<dbReference type="PANTHER" id="PTHR43847">
    <property type="entry name" value="BLL3993 PROTEIN"/>
    <property type="match status" value="1"/>
</dbReference>
<keyword evidence="4 5" id="KW-0472">Membrane</keyword>
<keyword evidence="3 5" id="KW-1133">Transmembrane helix</keyword>
<dbReference type="AlphaFoldDB" id="A0A554VB17"/>
<feature type="transmembrane region" description="Helical" evidence="5">
    <location>
        <begin position="35"/>
        <end position="56"/>
    </location>
</feature>
<proteinExistence type="predicted"/>
<feature type="transmembrane region" description="Helical" evidence="5">
    <location>
        <begin position="90"/>
        <end position="120"/>
    </location>
</feature>
<dbReference type="Pfam" id="PF04191">
    <property type="entry name" value="PEMT"/>
    <property type="match status" value="1"/>
</dbReference>
<dbReference type="GO" id="GO:0032259">
    <property type="term" value="P:methylation"/>
    <property type="evidence" value="ECO:0007669"/>
    <property type="project" value="UniProtKB-KW"/>
</dbReference>
<accession>A0A554VB17</accession>
<evidence type="ECO:0000256" key="1">
    <source>
        <dbReference type="ARBA" id="ARBA00004127"/>
    </source>
</evidence>
<evidence type="ECO:0000313" key="6">
    <source>
        <dbReference type="EMBL" id="TSE03514.1"/>
    </source>
</evidence>
<dbReference type="GO" id="GO:0012505">
    <property type="term" value="C:endomembrane system"/>
    <property type="evidence" value="ECO:0007669"/>
    <property type="project" value="UniProtKB-SubCell"/>
</dbReference>